<organism evidence="2 3">
    <name type="scientific">Sinanodonta woodiana</name>
    <name type="common">Chinese pond mussel</name>
    <name type="synonym">Anodonta woodiana</name>
    <dbReference type="NCBI Taxonomy" id="1069815"/>
    <lineage>
        <taxon>Eukaryota</taxon>
        <taxon>Metazoa</taxon>
        <taxon>Spiralia</taxon>
        <taxon>Lophotrochozoa</taxon>
        <taxon>Mollusca</taxon>
        <taxon>Bivalvia</taxon>
        <taxon>Autobranchia</taxon>
        <taxon>Heteroconchia</taxon>
        <taxon>Palaeoheterodonta</taxon>
        <taxon>Unionida</taxon>
        <taxon>Unionoidea</taxon>
        <taxon>Unionidae</taxon>
        <taxon>Unioninae</taxon>
        <taxon>Sinanodonta</taxon>
    </lineage>
</organism>
<keyword evidence="1" id="KW-0732">Signal</keyword>
<evidence type="ECO:0000256" key="1">
    <source>
        <dbReference type="SAM" id="SignalP"/>
    </source>
</evidence>
<gene>
    <name evidence="2" type="ORF">ACJMK2_011706</name>
</gene>
<accession>A0ABD3V902</accession>
<proteinExistence type="predicted"/>
<dbReference type="Proteomes" id="UP001634394">
    <property type="component" value="Unassembled WGS sequence"/>
</dbReference>
<feature type="signal peptide" evidence="1">
    <location>
        <begin position="1"/>
        <end position="24"/>
    </location>
</feature>
<name>A0ABD3V902_SINWO</name>
<evidence type="ECO:0000313" key="2">
    <source>
        <dbReference type="EMBL" id="KAL3857002.1"/>
    </source>
</evidence>
<protein>
    <submittedName>
        <fullName evidence="2">Uncharacterized protein</fullName>
    </submittedName>
</protein>
<comment type="caution">
    <text evidence="2">The sequence shown here is derived from an EMBL/GenBank/DDBJ whole genome shotgun (WGS) entry which is preliminary data.</text>
</comment>
<dbReference type="AlphaFoldDB" id="A0ABD3V902"/>
<keyword evidence="3" id="KW-1185">Reference proteome</keyword>
<reference evidence="2 3" key="1">
    <citation type="submission" date="2024-11" db="EMBL/GenBank/DDBJ databases">
        <title>Chromosome-level genome assembly of the freshwater bivalve Anodonta woodiana.</title>
        <authorList>
            <person name="Chen X."/>
        </authorList>
    </citation>
    <scope>NUCLEOTIDE SEQUENCE [LARGE SCALE GENOMIC DNA]</scope>
    <source>
        <strain evidence="2">MN2024</strain>
        <tissue evidence="2">Gills</tissue>
    </source>
</reference>
<dbReference type="EMBL" id="JBJQND010000013">
    <property type="protein sequence ID" value="KAL3857002.1"/>
    <property type="molecule type" value="Genomic_DNA"/>
</dbReference>
<feature type="chain" id="PRO_5044755760" evidence="1">
    <location>
        <begin position="25"/>
        <end position="331"/>
    </location>
</feature>
<evidence type="ECO:0000313" key="3">
    <source>
        <dbReference type="Proteomes" id="UP001634394"/>
    </source>
</evidence>
<sequence>MGTFVAALVVLELFCGIHLSYVYSFTDGQDRLYDLDGFGYSNVYPFRRYNSIEPYRFAGLGHSEIHNSKGSDYNDLRANGGNSYSKLGIFGGSGYSNLGTIVGNFGSVYNTLYGGSGYNNLGSIRGSHGSVYNTLYGDSGYSNLGTIGGSRGSVYNTLYGDIGYSNLGTYGGSGVSVYNTLYGGSGHGNLGTYGSSVYNTLYGGSGGGGGRGFNSLRKYLSDNSRLGQYQFGGYNSLYDIDDFGLGDSLLRYSSLGSSPPRSTDTLESHNYFGGYSNLEQDLFGGYNIGNDVARSIYTPSSFLRANTYSPEVYYVGNQNVRRRPRNRSSYK</sequence>